<evidence type="ECO:0000313" key="3">
    <source>
        <dbReference type="Proteomes" id="UP000534001"/>
    </source>
</evidence>
<dbReference type="Proteomes" id="UP000545588">
    <property type="component" value="Unassembled WGS sequence"/>
</dbReference>
<evidence type="ECO:0000313" key="1">
    <source>
        <dbReference type="EMBL" id="CAD2081821.1"/>
    </source>
</evidence>
<gene>
    <name evidence="2" type="ORF">HNR41_001208</name>
    <name evidence="1" type="ORF">JEOCOQ751_02168</name>
</gene>
<dbReference type="PROSITE" id="PS51257">
    <property type="entry name" value="PROKAR_LIPOPROTEIN"/>
    <property type="match status" value="1"/>
</dbReference>
<dbReference type="RefSeq" id="WP_184282680.1">
    <property type="nucleotide sequence ID" value="NZ_BMCO01000001.1"/>
</dbReference>
<dbReference type="Proteomes" id="UP000534001">
    <property type="component" value="Unassembled WGS sequence"/>
</dbReference>
<dbReference type="AlphaFoldDB" id="A0A6V7RS16"/>
<name>A0A6V7RS16_9STAP</name>
<reference evidence="1 3" key="1">
    <citation type="submission" date="2020-07" db="EMBL/GenBank/DDBJ databases">
        <authorList>
            <person name="Criscuolo A."/>
        </authorList>
    </citation>
    <scope>NUCLEOTIDE SEQUENCE [LARGE SCALE GENOMIC DNA]</scope>
    <source>
        <strain evidence="1">CIP111751</strain>
    </source>
</reference>
<evidence type="ECO:0000313" key="2">
    <source>
        <dbReference type="EMBL" id="MBB6423282.1"/>
    </source>
</evidence>
<reference evidence="2 4" key="2">
    <citation type="submission" date="2020-08" db="EMBL/GenBank/DDBJ databases">
        <title>Genomic Encyclopedia of Type Strains, Phase IV (KMG-IV): sequencing the most valuable type-strain genomes for metagenomic binning, comparative biology and taxonomic classification.</title>
        <authorList>
            <person name="Goeker M."/>
        </authorList>
    </citation>
    <scope>NUCLEOTIDE SEQUENCE [LARGE SCALE GENOMIC DNA]</scope>
    <source>
        <strain evidence="2 4">DSM 22419</strain>
    </source>
</reference>
<keyword evidence="4" id="KW-1185">Reference proteome</keyword>
<accession>A0A6V7RS16</accession>
<dbReference type="EMBL" id="CAJEWA010000008">
    <property type="protein sequence ID" value="CAD2081821.1"/>
    <property type="molecule type" value="Genomic_DNA"/>
</dbReference>
<sequence>MKKLFLLGTALILASCNSEDNAPVDEEVDASVEAVDETESENIEVNENPKPGDPVVLVNEESDEGSMAIFSTDHNGQLVHADLIEALDHNSMTVDYGEGEVEARFAHIADVSHSEEFSERGRLRMTGFNEDTESEVIFAAELLGEDSDGTPVMTLWYQQPDTTKWDLVVVQGILYGDMALSKEDTDSAFLDKMIMMENEAKTDTHLESIHDSGILNDVELNLLN</sequence>
<evidence type="ECO:0000313" key="4">
    <source>
        <dbReference type="Proteomes" id="UP000545588"/>
    </source>
</evidence>
<dbReference type="EMBL" id="JACHFF010000001">
    <property type="protein sequence ID" value="MBB6423282.1"/>
    <property type="molecule type" value="Genomic_DNA"/>
</dbReference>
<protein>
    <recommendedName>
        <fullName evidence="5">Lipoprotein</fullName>
    </recommendedName>
</protein>
<organism evidence="1 3">
    <name type="scientific">Jeotgalicoccus coquinae</name>
    <dbReference type="NCBI Taxonomy" id="709509"/>
    <lineage>
        <taxon>Bacteria</taxon>
        <taxon>Bacillati</taxon>
        <taxon>Bacillota</taxon>
        <taxon>Bacilli</taxon>
        <taxon>Bacillales</taxon>
        <taxon>Staphylococcaceae</taxon>
        <taxon>Jeotgalicoccus</taxon>
    </lineage>
</organism>
<evidence type="ECO:0008006" key="5">
    <source>
        <dbReference type="Google" id="ProtNLM"/>
    </source>
</evidence>
<comment type="caution">
    <text evidence="1">The sequence shown here is derived from an EMBL/GenBank/DDBJ whole genome shotgun (WGS) entry which is preliminary data.</text>
</comment>
<proteinExistence type="predicted"/>